<evidence type="ECO:0000256" key="2">
    <source>
        <dbReference type="ARBA" id="ARBA00023002"/>
    </source>
</evidence>
<dbReference type="GO" id="GO:0016616">
    <property type="term" value="F:oxidoreductase activity, acting on the CH-OH group of donors, NAD or NADP as acceptor"/>
    <property type="evidence" value="ECO:0007669"/>
    <property type="project" value="TreeGrafter"/>
</dbReference>
<evidence type="ECO:0000259" key="4">
    <source>
        <dbReference type="Pfam" id="PF01370"/>
    </source>
</evidence>
<protein>
    <recommendedName>
        <fullName evidence="4">NAD-dependent epimerase/dehydratase domain-containing protein</fullName>
    </recommendedName>
</protein>
<dbReference type="FunFam" id="3.40.50.720:FF:000085">
    <property type="entry name" value="Dihydroflavonol reductase"/>
    <property type="match status" value="1"/>
</dbReference>
<dbReference type="EMBL" id="CAMGYJ010000005">
    <property type="protein sequence ID" value="CAI0420731.1"/>
    <property type="molecule type" value="Genomic_DNA"/>
</dbReference>
<sequence length="299" mass="33061">MSAECGVVCVTGGSGYIASWIIKLLLERGYTVKTTVRDPDDKTKTQHLLSLDGANERLQLYKADLTAEGSFDSAVDGCQAVFHTASPVLFQTSNPQRVVLTSSMASVVCNRKPLSAGVVIDETWFSDPEFCAKYQHWYMLSKTLAEEAAWKFANENGIDLVAVNPGFVIGPFLQPSVNFTVEEVLRLINGNRAFPSDIFRFVDVRDVANAHIQAFEVPSASGRCCVVGSMVHYTEALKIMHELYPNLPLSGNWENYETFQPQCKISQEKAKSLGVNFTPLEVSLRDTVECLKEKGLVSF</sequence>
<dbReference type="CDD" id="cd08958">
    <property type="entry name" value="FR_SDR_e"/>
    <property type="match status" value="1"/>
</dbReference>
<dbReference type="InterPro" id="IPR036291">
    <property type="entry name" value="NAD(P)-bd_dom_sf"/>
</dbReference>
<dbReference type="SUPFAM" id="SSF51735">
    <property type="entry name" value="NAD(P)-binding Rossmann-fold domains"/>
    <property type="match status" value="1"/>
</dbReference>
<dbReference type="PANTHER" id="PTHR10366:SF852">
    <property type="entry name" value="CINNAMOYL-COA REDUCTASE CAD2"/>
    <property type="match status" value="1"/>
</dbReference>
<dbReference type="InterPro" id="IPR001509">
    <property type="entry name" value="Epimerase_deHydtase"/>
</dbReference>
<dbReference type="InterPro" id="IPR050425">
    <property type="entry name" value="NAD(P)_dehydrat-like"/>
</dbReference>
<evidence type="ECO:0000256" key="3">
    <source>
        <dbReference type="ARBA" id="ARBA00023445"/>
    </source>
</evidence>
<dbReference type="AlphaFoldDB" id="A0AAV0KIN8"/>
<keyword evidence="6" id="KW-1185">Reference proteome</keyword>
<reference evidence="5" key="1">
    <citation type="submission" date="2022-08" db="EMBL/GenBank/DDBJ databases">
        <authorList>
            <person name="Gutierrez-Valencia J."/>
        </authorList>
    </citation>
    <scope>NUCLEOTIDE SEQUENCE</scope>
</reference>
<keyword evidence="2" id="KW-0560">Oxidoreductase</keyword>
<proteinExistence type="inferred from homology"/>
<gene>
    <name evidence="5" type="ORF">LITE_LOCUS18465</name>
</gene>
<dbReference type="Proteomes" id="UP001154282">
    <property type="component" value="Unassembled WGS sequence"/>
</dbReference>
<evidence type="ECO:0000256" key="1">
    <source>
        <dbReference type="ARBA" id="ARBA00022857"/>
    </source>
</evidence>
<dbReference type="Gene3D" id="3.40.50.720">
    <property type="entry name" value="NAD(P)-binding Rossmann-like Domain"/>
    <property type="match status" value="2"/>
</dbReference>
<dbReference type="Pfam" id="PF01370">
    <property type="entry name" value="Epimerase"/>
    <property type="match status" value="1"/>
</dbReference>
<dbReference type="PANTHER" id="PTHR10366">
    <property type="entry name" value="NAD DEPENDENT EPIMERASE/DEHYDRATASE"/>
    <property type="match status" value="1"/>
</dbReference>
<comment type="caution">
    <text evidence="5">The sequence shown here is derived from an EMBL/GenBank/DDBJ whole genome shotgun (WGS) entry which is preliminary data.</text>
</comment>
<accession>A0AAV0KIN8</accession>
<keyword evidence="1" id="KW-0521">NADP</keyword>
<organism evidence="5 6">
    <name type="scientific">Linum tenue</name>
    <dbReference type="NCBI Taxonomy" id="586396"/>
    <lineage>
        <taxon>Eukaryota</taxon>
        <taxon>Viridiplantae</taxon>
        <taxon>Streptophyta</taxon>
        <taxon>Embryophyta</taxon>
        <taxon>Tracheophyta</taxon>
        <taxon>Spermatophyta</taxon>
        <taxon>Magnoliopsida</taxon>
        <taxon>eudicotyledons</taxon>
        <taxon>Gunneridae</taxon>
        <taxon>Pentapetalae</taxon>
        <taxon>rosids</taxon>
        <taxon>fabids</taxon>
        <taxon>Malpighiales</taxon>
        <taxon>Linaceae</taxon>
        <taxon>Linum</taxon>
    </lineage>
</organism>
<evidence type="ECO:0000313" key="5">
    <source>
        <dbReference type="EMBL" id="CAI0420731.1"/>
    </source>
</evidence>
<name>A0AAV0KIN8_9ROSI</name>
<feature type="domain" description="NAD-dependent epimerase/dehydratase" evidence="4">
    <location>
        <begin position="8"/>
        <end position="220"/>
    </location>
</feature>
<evidence type="ECO:0000313" key="6">
    <source>
        <dbReference type="Proteomes" id="UP001154282"/>
    </source>
</evidence>
<comment type="similarity">
    <text evidence="3">Belongs to the NAD(P)-dependent epimerase/dehydratase family. Dihydroflavonol-4-reductase subfamily.</text>
</comment>